<evidence type="ECO:0008006" key="9">
    <source>
        <dbReference type="Google" id="ProtNLM"/>
    </source>
</evidence>
<evidence type="ECO:0000259" key="4">
    <source>
        <dbReference type="PROSITE" id="PS51352"/>
    </source>
</evidence>
<evidence type="ECO:0000256" key="2">
    <source>
        <dbReference type="ARBA" id="ARBA00022670"/>
    </source>
</evidence>
<accession>A0ABR3XQS5</accession>
<keyword evidence="8" id="KW-1185">Reference proteome</keyword>
<dbReference type="EMBL" id="JAZHXJ010000057">
    <property type="protein sequence ID" value="KAL1878070.1"/>
    <property type="molecule type" value="Genomic_DNA"/>
</dbReference>
<evidence type="ECO:0000259" key="6">
    <source>
        <dbReference type="PROSITE" id="PS51858"/>
    </source>
</evidence>
<dbReference type="Pfam" id="PF08324">
    <property type="entry name" value="PUL"/>
    <property type="match status" value="1"/>
</dbReference>
<gene>
    <name evidence="7" type="ORF">VTK73DRAFT_8121</name>
</gene>
<keyword evidence="2" id="KW-0645">Protease</keyword>
<dbReference type="InterPro" id="IPR013535">
    <property type="entry name" value="PUL_dom"/>
</dbReference>
<dbReference type="CDD" id="cd02947">
    <property type="entry name" value="TRX_family"/>
    <property type="match status" value="1"/>
</dbReference>
<keyword evidence="3" id="KW-0378">Hydrolase</keyword>
<dbReference type="InterPro" id="IPR017937">
    <property type="entry name" value="Thioredoxin_CS"/>
</dbReference>
<dbReference type="Proteomes" id="UP001586593">
    <property type="component" value="Unassembled WGS sequence"/>
</dbReference>
<evidence type="ECO:0000313" key="7">
    <source>
        <dbReference type="EMBL" id="KAL1878070.1"/>
    </source>
</evidence>
<dbReference type="Gene3D" id="1.25.10.10">
    <property type="entry name" value="Leucine-rich Repeat Variant"/>
    <property type="match status" value="1"/>
</dbReference>
<feature type="domain" description="Thioredoxin" evidence="4">
    <location>
        <begin position="161"/>
        <end position="327"/>
    </location>
</feature>
<dbReference type="InterPro" id="IPR011989">
    <property type="entry name" value="ARM-like"/>
</dbReference>
<dbReference type="PROSITE" id="PS00194">
    <property type="entry name" value="THIOREDOXIN_1"/>
    <property type="match status" value="1"/>
</dbReference>
<feature type="domain" description="PUL" evidence="5">
    <location>
        <begin position="299"/>
        <end position="575"/>
    </location>
</feature>
<evidence type="ECO:0000256" key="3">
    <source>
        <dbReference type="ARBA" id="ARBA00022801"/>
    </source>
</evidence>
<dbReference type="InterPro" id="IPR016024">
    <property type="entry name" value="ARM-type_fold"/>
</dbReference>
<dbReference type="Pfam" id="PF00085">
    <property type="entry name" value="Thioredoxin"/>
    <property type="match status" value="1"/>
</dbReference>
<dbReference type="InterPro" id="IPR008580">
    <property type="entry name" value="PPPDE_dom"/>
</dbReference>
<reference evidence="7 8" key="1">
    <citation type="journal article" date="2024" name="Commun. Biol.">
        <title>Comparative genomic analysis of thermophilic fungi reveals convergent evolutionary adaptations and gene losses.</title>
        <authorList>
            <person name="Steindorff A.S."/>
            <person name="Aguilar-Pontes M.V."/>
            <person name="Robinson A.J."/>
            <person name="Andreopoulos B."/>
            <person name="LaButti K."/>
            <person name="Kuo A."/>
            <person name="Mondo S."/>
            <person name="Riley R."/>
            <person name="Otillar R."/>
            <person name="Haridas S."/>
            <person name="Lipzen A."/>
            <person name="Grimwood J."/>
            <person name="Schmutz J."/>
            <person name="Clum A."/>
            <person name="Reid I.D."/>
            <person name="Moisan M.C."/>
            <person name="Butler G."/>
            <person name="Nguyen T.T.M."/>
            <person name="Dewar K."/>
            <person name="Conant G."/>
            <person name="Drula E."/>
            <person name="Henrissat B."/>
            <person name="Hansel C."/>
            <person name="Singer S."/>
            <person name="Hutchinson M.I."/>
            <person name="de Vries R.P."/>
            <person name="Natvig D.O."/>
            <person name="Powell A.J."/>
            <person name="Tsang A."/>
            <person name="Grigoriev I.V."/>
        </authorList>
    </citation>
    <scope>NUCLEOTIDE SEQUENCE [LARGE SCALE GENOMIC DNA]</scope>
    <source>
        <strain evidence="7 8">ATCC 24622</strain>
    </source>
</reference>
<dbReference type="Gene3D" id="3.90.1720.30">
    <property type="entry name" value="PPPDE domains"/>
    <property type="match status" value="1"/>
</dbReference>
<dbReference type="PANTHER" id="PTHR12378:SF7">
    <property type="entry name" value="DESUMOYLATING ISOPEPTIDASE 1"/>
    <property type="match status" value="1"/>
</dbReference>
<evidence type="ECO:0000259" key="5">
    <source>
        <dbReference type="PROSITE" id="PS51396"/>
    </source>
</evidence>
<comment type="caution">
    <text evidence="7">The sequence shown here is derived from an EMBL/GenBank/DDBJ whole genome shotgun (WGS) entry which is preliminary data.</text>
</comment>
<dbReference type="Gene3D" id="3.40.30.10">
    <property type="entry name" value="Glutaredoxin"/>
    <property type="match status" value="1"/>
</dbReference>
<dbReference type="PROSITE" id="PS51858">
    <property type="entry name" value="PPPDE"/>
    <property type="match status" value="1"/>
</dbReference>
<name>A0ABR3XQS5_9PEZI</name>
<dbReference type="PANTHER" id="PTHR12378">
    <property type="entry name" value="DESUMOYLATING ISOPEPTIDASE"/>
    <property type="match status" value="1"/>
</dbReference>
<dbReference type="InterPro" id="IPR036249">
    <property type="entry name" value="Thioredoxin-like_sf"/>
</dbReference>
<comment type="similarity">
    <text evidence="1">Belongs to the DeSI family.</text>
</comment>
<proteinExistence type="inferred from homology"/>
<dbReference type="SUPFAM" id="SSF48371">
    <property type="entry name" value="ARM repeat"/>
    <property type="match status" value="1"/>
</dbReference>
<dbReference type="PROSITE" id="PS51352">
    <property type="entry name" value="THIOREDOXIN_2"/>
    <property type="match status" value="1"/>
</dbReference>
<evidence type="ECO:0000256" key="1">
    <source>
        <dbReference type="ARBA" id="ARBA00008140"/>
    </source>
</evidence>
<dbReference type="InterPro" id="IPR042266">
    <property type="entry name" value="PPPDE_sf"/>
</dbReference>
<dbReference type="PROSITE" id="PS51396">
    <property type="entry name" value="PUL"/>
    <property type="match status" value="1"/>
</dbReference>
<sequence length="584" mass="63894">MDVHLLVYDLSGGLAKQLSQQLLGFHLDAVYHTSIKLNGQEYVYDGNVVSIVPGTSHLGRPLEEIYLGTTELPMDVIDEYLDSLREVYTVQAYDLWKHNCNNFSNDLATFLLGKGIPDHILHMPQAVLNSPMGRMLLPALNQQVDAKKRAGGILGIQDSSAGSSSKHPSQFHHHEAVVKEVSNQHDLNSLLFAAQRTCAVVFFTSATCAPCRTLYPLYDQLAAEAGAKATFIKVDISRAFDVASRFAVSATPTFITFLRGQQENRWSSADHGALRGNVRLLIQMAWPPHPHQLLNLPSVSNPDAKPVLFAKVPPLPKLLAKMGATAEHPAVLGVKEFIEHRSSEGPAEASLPHMDEFLKFVRDSCGTLSADVMFPVIDLLRCAAADARFSGYMAEEKGHRTVLALLEHVNGLEKCPYALRLVTLQTTCNLFSSPLYLDQILAHNKLRPAITSLISTSFLDDSHSNVRVAAASLLFNISLSNSAKRRQGPGDTLHESDQVELAASVLEAISQEEISSEALEGMLRALGYLVYLLPLDGELADLLRTMDAHDTVLAKKKQFPNMALITEIGDELLGKGLKKAVVEG</sequence>
<dbReference type="SMART" id="SM01179">
    <property type="entry name" value="DUF862"/>
    <property type="match status" value="1"/>
</dbReference>
<protein>
    <recommendedName>
        <fullName evidence="9">PUL domain-containing protein</fullName>
    </recommendedName>
</protein>
<evidence type="ECO:0000313" key="8">
    <source>
        <dbReference type="Proteomes" id="UP001586593"/>
    </source>
</evidence>
<dbReference type="Pfam" id="PF05903">
    <property type="entry name" value="Peptidase_C97"/>
    <property type="match status" value="1"/>
</dbReference>
<organism evidence="7 8">
    <name type="scientific">Phialemonium thermophilum</name>
    <dbReference type="NCBI Taxonomy" id="223376"/>
    <lineage>
        <taxon>Eukaryota</taxon>
        <taxon>Fungi</taxon>
        <taxon>Dikarya</taxon>
        <taxon>Ascomycota</taxon>
        <taxon>Pezizomycotina</taxon>
        <taxon>Sordariomycetes</taxon>
        <taxon>Sordariomycetidae</taxon>
        <taxon>Cephalothecales</taxon>
        <taxon>Cephalothecaceae</taxon>
        <taxon>Phialemonium</taxon>
    </lineage>
</organism>
<dbReference type="InterPro" id="IPR013766">
    <property type="entry name" value="Thioredoxin_domain"/>
</dbReference>
<feature type="domain" description="PPPDE" evidence="6">
    <location>
        <begin position="1"/>
        <end position="141"/>
    </location>
</feature>
<dbReference type="SUPFAM" id="SSF52833">
    <property type="entry name" value="Thioredoxin-like"/>
    <property type="match status" value="1"/>
</dbReference>